<dbReference type="EMBL" id="SNRW01033830">
    <property type="protein sequence ID" value="KAA6355911.1"/>
    <property type="molecule type" value="Genomic_DNA"/>
</dbReference>
<gene>
    <name evidence="1" type="ORF">EZS28_048562</name>
</gene>
<proteinExistence type="predicted"/>
<reference evidence="1 2" key="1">
    <citation type="submission" date="2019-03" db="EMBL/GenBank/DDBJ databases">
        <title>Single cell metagenomics reveals metabolic interactions within the superorganism composed of flagellate Streblomastix strix and complex community of Bacteroidetes bacteria on its surface.</title>
        <authorList>
            <person name="Treitli S.C."/>
            <person name="Kolisko M."/>
            <person name="Husnik F."/>
            <person name="Keeling P."/>
            <person name="Hampl V."/>
        </authorList>
    </citation>
    <scope>NUCLEOTIDE SEQUENCE [LARGE SCALE GENOMIC DNA]</scope>
    <source>
        <strain evidence="1">ST1C</strain>
    </source>
</reference>
<comment type="caution">
    <text evidence="1">The sequence shown here is derived from an EMBL/GenBank/DDBJ whole genome shotgun (WGS) entry which is preliminary data.</text>
</comment>
<evidence type="ECO:0000313" key="2">
    <source>
        <dbReference type="Proteomes" id="UP000324800"/>
    </source>
</evidence>
<evidence type="ECO:0000313" key="1">
    <source>
        <dbReference type="EMBL" id="KAA6355911.1"/>
    </source>
</evidence>
<feature type="non-terminal residue" evidence="1">
    <location>
        <position position="101"/>
    </location>
</feature>
<protein>
    <submittedName>
        <fullName evidence="1">Uncharacterized protein</fullName>
    </submittedName>
</protein>
<accession>A0A5J4TE59</accession>
<name>A0A5J4TE59_9EUKA</name>
<dbReference type="AlphaFoldDB" id="A0A5J4TE59"/>
<dbReference type="Proteomes" id="UP000324800">
    <property type="component" value="Unassembled WGS sequence"/>
</dbReference>
<sequence>MVIIQTIGQDDRVIKLDRNSIYLVSLVTSFVISVSDQLPVNILMLVENTAGEVDLQISPGTWTDRYALNSTQAKQILEQLGEDYSQMSPRVYTEVNAQSVK</sequence>
<organism evidence="1 2">
    <name type="scientific">Streblomastix strix</name>
    <dbReference type="NCBI Taxonomy" id="222440"/>
    <lineage>
        <taxon>Eukaryota</taxon>
        <taxon>Metamonada</taxon>
        <taxon>Preaxostyla</taxon>
        <taxon>Oxymonadida</taxon>
        <taxon>Streblomastigidae</taxon>
        <taxon>Streblomastix</taxon>
    </lineage>
</organism>